<dbReference type="AlphaFoldDB" id="A0A3S1CTG1"/>
<dbReference type="Proteomes" id="UP000271624">
    <property type="component" value="Unassembled WGS sequence"/>
</dbReference>
<dbReference type="EMBL" id="RSCL01000030">
    <property type="protein sequence ID" value="RUS97973.1"/>
    <property type="molecule type" value="Genomic_DNA"/>
</dbReference>
<comment type="caution">
    <text evidence="2">The sequence shown here is derived from an EMBL/GenBank/DDBJ whole genome shotgun (WGS) entry which is preliminary data.</text>
</comment>
<reference evidence="2" key="2">
    <citation type="journal article" date="2019" name="Genome Biol. Evol.">
        <title>Day and night: Metabolic profiles and evolutionary relationships of six axenic non-marine cyanobacteria.</title>
        <authorList>
            <person name="Will S.E."/>
            <person name="Henke P."/>
            <person name="Boedeker C."/>
            <person name="Huang S."/>
            <person name="Brinkmann H."/>
            <person name="Rohde M."/>
            <person name="Jarek M."/>
            <person name="Friedl T."/>
            <person name="Seufert S."/>
            <person name="Schumacher M."/>
            <person name="Overmann J."/>
            <person name="Neumann-Schaal M."/>
            <person name="Petersen J."/>
        </authorList>
    </citation>
    <scope>NUCLEOTIDE SEQUENCE [LARGE SCALE GENOMIC DNA]</scope>
    <source>
        <strain evidence="2">PCC 7102</strain>
    </source>
</reference>
<dbReference type="RefSeq" id="WP_127086234.1">
    <property type="nucleotide sequence ID" value="NZ_RSCL01000030.1"/>
</dbReference>
<keyword evidence="1" id="KW-0175">Coiled coil</keyword>
<sequence length="61" mass="7160">MKTAEQLEARIQELGKQMADYSRQAVEIRGQDRQQSRLLMRQAYEASKHCQVLIAELLRNQ</sequence>
<reference evidence="2" key="1">
    <citation type="submission" date="2018-12" db="EMBL/GenBank/DDBJ databases">
        <authorList>
            <person name="Will S."/>
            <person name="Neumann-Schaal M."/>
            <person name="Henke P."/>
        </authorList>
    </citation>
    <scope>NUCLEOTIDE SEQUENCE</scope>
    <source>
        <strain evidence="2">PCC 7102</strain>
    </source>
</reference>
<organism evidence="2 3">
    <name type="scientific">Dulcicalothrix desertica PCC 7102</name>
    <dbReference type="NCBI Taxonomy" id="232991"/>
    <lineage>
        <taxon>Bacteria</taxon>
        <taxon>Bacillati</taxon>
        <taxon>Cyanobacteriota</taxon>
        <taxon>Cyanophyceae</taxon>
        <taxon>Nostocales</taxon>
        <taxon>Calotrichaceae</taxon>
        <taxon>Dulcicalothrix</taxon>
    </lineage>
</organism>
<keyword evidence="3" id="KW-1185">Reference proteome</keyword>
<evidence type="ECO:0000313" key="2">
    <source>
        <dbReference type="EMBL" id="RUS97973.1"/>
    </source>
</evidence>
<protein>
    <submittedName>
        <fullName evidence="2">Uncharacterized protein</fullName>
    </submittedName>
</protein>
<name>A0A3S1CTG1_9CYAN</name>
<gene>
    <name evidence="2" type="ORF">DSM106972_081920</name>
</gene>
<accession>A0A3S1CTG1</accession>
<evidence type="ECO:0000256" key="1">
    <source>
        <dbReference type="SAM" id="Coils"/>
    </source>
</evidence>
<feature type="coiled-coil region" evidence="1">
    <location>
        <begin position="4"/>
        <end position="31"/>
    </location>
</feature>
<dbReference type="OrthoDB" id="516164at2"/>
<evidence type="ECO:0000313" key="3">
    <source>
        <dbReference type="Proteomes" id="UP000271624"/>
    </source>
</evidence>
<proteinExistence type="predicted"/>